<dbReference type="InterPro" id="IPR013728">
    <property type="entry name" value="BT_3987-like_N"/>
</dbReference>
<dbReference type="Proteomes" id="UP000056252">
    <property type="component" value="Chromosome"/>
</dbReference>
<reference evidence="4" key="1">
    <citation type="submission" date="2015-11" db="EMBL/GenBank/DDBJ databases">
        <authorList>
            <person name="Holder M.E."/>
            <person name="Ajami N.J."/>
            <person name="Petrosino J.F."/>
        </authorList>
    </citation>
    <scope>NUCLEOTIDE SEQUENCE [LARGE SCALE GENOMIC DNA]</scope>
    <source>
        <strain evidence="4">F0113</strain>
    </source>
</reference>
<keyword evidence="1" id="KW-0732">Signal</keyword>
<dbReference type="STRING" id="76123.AS203_10185"/>
<dbReference type="SUPFAM" id="SSF49785">
    <property type="entry name" value="Galactose-binding domain-like"/>
    <property type="match status" value="1"/>
</dbReference>
<dbReference type="Pfam" id="PF08522">
    <property type="entry name" value="BT_3987-like_N"/>
    <property type="match status" value="1"/>
</dbReference>
<gene>
    <name evidence="3" type="ORF">AS203_10185</name>
</gene>
<protein>
    <recommendedName>
        <fullName evidence="2">F5/8 type C domain-containing protein</fullName>
    </recommendedName>
</protein>
<feature type="domain" description="F5/8 type C" evidence="2">
    <location>
        <begin position="188"/>
        <end position="333"/>
    </location>
</feature>
<dbReference type="InterPro" id="IPR008979">
    <property type="entry name" value="Galactose-bd-like_sf"/>
</dbReference>
<accession>A0A0S2KM80</accession>
<sequence length="333" mass="35976">MKMKMIKHIIKKTTPALLALPLLLAACQSEPEVGSTLYPTPAENYDAKAYINTNTPKGNNFSLRVFQTPAGPIVPNDTAVFYVKLNKPVTQDVRVTVKEAPSAAVKNDGAVVMDAGSIDILNATVTIAKGEIQSAAPVKVVIKKGKSIDQLAAGGKNGVTAVMIESAEGVAVGTNYNKVQINADVRSTNIVPNGNMDGLTEIPGSSFGLYDAYNRTLSQLVDGDMENYYSSYLRRNPKLVFTFGSGVSVAGITIYPTTYGSYSEYFLTQARVETSDDWSTWTDQGTITLSGVDEPTPLHIRFYNPVTALYLRVIPLKTYTGGYMAIGEVKVYQ</sequence>
<dbReference type="AlphaFoldDB" id="A0A0S2KM80"/>
<dbReference type="Pfam" id="PF00754">
    <property type="entry name" value="F5_F8_type_C"/>
    <property type="match status" value="1"/>
</dbReference>
<dbReference type="PROSITE" id="PS50022">
    <property type="entry name" value="FA58C_3"/>
    <property type="match status" value="1"/>
</dbReference>
<evidence type="ECO:0000256" key="1">
    <source>
        <dbReference type="SAM" id="SignalP"/>
    </source>
</evidence>
<name>A0A0S2KM80_9BACT</name>
<dbReference type="InterPro" id="IPR000421">
    <property type="entry name" value="FA58C"/>
</dbReference>
<dbReference type="PROSITE" id="PS51257">
    <property type="entry name" value="PROKAR_LIPOPROTEIN"/>
    <property type="match status" value="1"/>
</dbReference>
<dbReference type="KEGG" id="peo:AS203_10185"/>
<proteinExistence type="predicted"/>
<evidence type="ECO:0000313" key="4">
    <source>
        <dbReference type="Proteomes" id="UP000056252"/>
    </source>
</evidence>
<dbReference type="Gene3D" id="2.60.120.260">
    <property type="entry name" value="Galactose-binding domain-like"/>
    <property type="match status" value="1"/>
</dbReference>
<organism evidence="3 4">
    <name type="scientific">Hoylesella enoeca</name>
    <dbReference type="NCBI Taxonomy" id="76123"/>
    <lineage>
        <taxon>Bacteria</taxon>
        <taxon>Pseudomonadati</taxon>
        <taxon>Bacteroidota</taxon>
        <taxon>Bacteroidia</taxon>
        <taxon>Bacteroidales</taxon>
        <taxon>Prevotellaceae</taxon>
        <taxon>Hoylesella</taxon>
    </lineage>
</organism>
<dbReference type="OrthoDB" id="1080488at2"/>
<evidence type="ECO:0000259" key="2">
    <source>
        <dbReference type="PROSITE" id="PS50022"/>
    </source>
</evidence>
<dbReference type="EMBL" id="CP013195">
    <property type="protein sequence ID" value="ALO49416.1"/>
    <property type="molecule type" value="Genomic_DNA"/>
</dbReference>
<keyword evidence="4" id="KW-1185">Reference proteome</keyword>
<feature type="chain" id="PRO_5006602050" description="F5/8 type C domain-containing protein" evidence="1">
    <location>
        <begin position="32"/>
        <end position="333"/>
    </location>
</feature>
<evidence type="ECO:0000313" key="3">
    <source>
        <dbReference type="EMBL" id="ALO49416.1"/>
    </source>
</evidence>
<feature type="signal peptide" evidence="1">
    <location>
        <begin position="1"/>
        <end position="31"/>
    </location>
</feature>